<dbReference type="GO" id="GO:0008033">
    <property type="term" value="P:tRNA processing"/>
    <property type="evidence" value="ECO:0007669"/>
    <property type="project" value="UniProtKB-UniRule"/>
</dbReference>
<reference evidence="18" key="2">
    <citation type="submission" date="2020-09" db="EMBL/GenBank/DDBJ databases">
        <authorList>
            <person name="Sun Q."/>
            <person name="Kim S."/>
        </authorList>
    </citation>
    <scope>NUCLEOTIDE SEQUENCE</scope>
    <source>
        <strain evidence="18">KCTC 32296</strain>
    </source>
</reference>
<evidence type="ECO:0000256" key="8">
    <source>
        <dbReference type="ARBA" id="ARBA00022723"/>
    </source>
</evidence>
<dbReference type="InterPro" id="IPR048583">
    <property type="entry name" value="RNase_E_G_thioredoxin-like"/>
</dbReference>
<comment type="cofactor">
    <cofactor evidence="15">
        <name>Mg(2+)</name>
        <dbReference type="ChEBI" id="CHEBI:18420"/>
    </cofactor>
    <text evidence="15">Binds 1 Mg(2+) ion per subunit.</text>
</comment>
<evidence type="ECO:0000256" key="1">
    <source>
        <dbReference type="ARBA" id="ARBA00005663"/>
    </source>
</evidence>
<dbReference type="GO" id="GO:0006402">
    <property type="term" value="P:mRNA catabolic process"/>
    <property type="evidence" value="ECO:0007669"/>
    <property type="project" value="UniProtKB-UniRule"/>
</dbReference>
<dbReference type="GO" id="GO:0009898">
    <property type="term" value="C:cytoplasmic side of plasma membrane"/>
    <property type="evidence" value="ECO:0007669"/>
    <property type="project" value="UniProtKB-UniRule"/>
</dbReference>
<dbReference type="EC" id="3.1.26.12" evidence="15"/>
<dbReference type="PANTHER" id="PTHR30001">
    <property type="entry name" value="RIBONUCLEASE"/>
    <property type="match status" value="1"/>
</dbReference>
<evidence type="ECO:0000256" key="3">
    <source>
        <dbReference type="ARBA" id="ARBA00022490"/>
    </source>
</evidence>
<gene>
    <name evidence="15 18" type="primary">rne</name>
    <name evidence="18" type="ORF">GCM10011273_28620</name>
</gene>
<keyword evidence="11 15" id="KW-0378">Hydrolase</keyword>
<dbReference type="Gene3D" id="3.40.1260.20">
    <property type="entry name" value="Ribonuclease E, catalytic domain"/>
    <property type="match status" value="1"/>
</dbReference>
<dbReference type="GO" id="GO:0005737">
    <property type="term" value="C:cytoplasm"/>
    <property type="evidence" value="ECO:0007669"/>
    <property type="project" value="UniProtKB-SubCell"/>
</dbReference>
<keyword evidence="3 15" id="KW-0963">Cytoplasm</keyword>
<evidence type="ECO:0000256" key="7">
    <source>
        <dbReference type="ARBA" id="ARBA00022722"/>
    </source>
</evidence>
<dbReference type="NCBIfam" id="TIGR00757">
    <property type="entry name" value="RNaseEG"/>
    <property type="match status" value="1"/>
</dbReference>
<feature type="region of interest" description="Disordered" evidence="16">
    <location>
        <begin position="908"/>
        <end position="935"/>
    </location>
</feature>
<comment type="subcellular location">
    <subcellularLocation>
        <location evidence="15">Cytoplasm</location>
    </subcellularLocation>
    <subcellularLocation>
        <location evidence="15">Cell inner membrane</location>
        <topology evidence="15">Peripheral membrane protein</topology>
        <orientation evidence="15">Cytoplasmic side</orientation>
    </subcellularLocation>
</comment>
<keyword evidence="13 15" id="KW-0694">RNA-binding</keyword>
<keyword evidence="7 15" id="KW-0540">Nuclease</keyword>
<comment type="subunit">
    <text evidence="15">Homotetramer formed by a dimer of dimers.</text>
</comment>
<dbReference type="SMART" id="SM00316">
    <property type="entry name" value="S1"/>
    <property type="match status" value="1"/>
</dbReference>
<proteinExistence type="inferred from homology"/>
<evidence type="ECO:0000256" key="10">
    <source>
        <dbReference type="ARBA" id="ARBA00022759"/>
    </source>
</evidence>
<comment type="function">
    <text evidence="15">Endoribonuclease that plays a central role in RNA processing and decay. Required for the maturation of 5S and 16S rRNAs and the majority of tRNAs. Also involved in the degradation of most mRNAs.</text>
</comment>
<evidence type="ECO:0000256" key="16">
    <source>
        <dbReference type="SAM" id="MobiDB-lite"/>
    </source>
</evidence>
<dbReference type="InterPro" id="IPR012340">
    <property type="entry name" value="NA-bd_OB-fold"/>
</dbReference>
<keyword evidence="15" id="KW-0820">tRNA-binding</keyword>
<evidence type="ECO:0000256" key="15">
    <source>
        <dbReference type="HAMAP-Rule" id="MF_00970"/>
    </source>
</evidence>
<dbReference type="AlphaFoldDB" id="A0A918UXN9"/>
<feature type="binding site" evidence="15">
    <location>
        <position position="346"/>
    </location>
    <ligand>
        <name>Mg(2+)</name>
        <dbReference type="ChEBI" id="CHEBI:18420"/>
        <note>catalytic</note>
    </ligand>
</feature>
<evidence type="ECO:0000256" key="14">
    <source>
        <dbReference type="ARBA" id="ARBA00023136"/>
    </source>
</evidence>
<feature type="domain" description="S1 motif" evidence="17">
    <location>
        <begin position="38"/>
        <end position="162"/>
    </location>
</feature>
<evidence type="ECO:0000256" key="11">
    <source>
        <dbReference type="ARBA" id="ARBA00022801"/>
    </source>
</evidence>
<comment type="similarity">
    <text evidence="15">Belongs to the RNase E/G family. RNase E subfamily.</text>
</comment>
<dbReference type="EMBL" id="BMZB01000004">
    <property type="protein sequence ID" value="GGZ40224.1"/>
    <property type="molecule type" value="Genomic_DNA"/>
</dbReference>
<feature type="binding site" evidence="15">
    <location>
        <position position="450"/>
    </location>
    <ligand>
        <name>Zn(2+)</name>
        <dbReference type="ChEBI" id="CHEBI:29105"/>
        <note>ligand shared between dimeric partners</note>
    </ligand>
</feature>
<keyword evidence="14 15" id="KW-0472">Membrane</keyword>
<keyword evidence="15" id="KW-0862">Zinc</keyword>
<keyword evidence="5 15" id="KW-0698">rRNA processing</keyword>
<evidence type="ECO:0000313" key="18">
    <source>
        <dbReference type="EMBL" id="GGZ40224.1"/>
    </source>
</evidence>
<feature type="compositionally biased region" description="Acidic residues" evidence="16">
    <location>
        <begin position="563"/>
        <end position="582"/>
    </location>
</feature>
<keyword evidence="10 15" id="KW-0255">Endonuclease</keyword>
<dbReference type="GO" id="GO:0000049">
    <property type="term" value="F:tRNA binding"/>
    <property type="evidence" value="ECO:0007669"/>
    <property type="project" value="UniProtKB-KW"/>
</dbReference>
<feature type="compositionally biased region" description="Basic residues" evidence="16">
    <location>
        <begin position="603"/>
        <end position="612"/>
    </location>
</feature>
<comment type="caution">
    <text evidence="18">The sequence shown here is derived from an EMBL/GenBank/DDBJ whole genome shotgun (WGS) entry which is preliminary data.</text>
</comment>
<keyword evidence="6 15" id="KW-0819">tRNA processing</keyword>
<feature type="compositionally biased region" description="Acidic residues" evidence="16">
    <location>
        <begin position="622"/>
        <end position="649"/>
    </location>
</feature>
<organism evidence="18 19">
    <name type="scientific">Asticcacaulis endophyticus</name>
    <dbReference type="NCBI Taxonomy" id="1395890"/>
    <lineage>
        <taxon>Bacteria</taxon>
        <taxon>Pseudomonadati</taxon>
        <taxon>Pseudomonadota</taxon>
        <taxon>Alphaproteobacteria</taxon>
        <taxon>Caulobacterales</taxon>
        <taxon>Caulobacteraceae</taxon>
        <taxon>Asticcacaulis</taxon>
    </lineage>
</organism>
<comment type="cofactor">
    <cofactor evidence="15">
        <name>Zn(2+)</name>
        <dbReference type="ChEBI" id="CHEBI:29105"/>
    </cofactor>
    <text evidence="15">Binds 2 Zn(2+) ions per homotetramer.</text>
</comment>
<evidence type="ECO:0000256" key="5">
    <source>
        <dbReference type="ARBA" id="ARBA00022552"/>
    </source>
</evidence>
<accession>A0A918UXN9</accession>
<feature type="region of interest" description="Disordered" evidence="16">
    <location>
        <begin position="563"/>
        <end position="686"/>
    </location>
</feature>
<feature type="binding site" evidence="15">
    <location>
        <position position="389"/>
    </location>
    <ligand>
        <name>Mg(2+)</name>
        <dbReference type="ChEBI" id="CHEBI:18420"/>
        <note>catalytic</note>
    </ligand>
</feature>
<keyword evidence="19" id="KW-1185">Reference proteome</keyword>
<dbReference type="InterPro" id="IPR004659">
    <property type="entry name" value="RNase_E/G"/>
</dbReference>
<dbReference type="InterPro" id="IPR003029">
    <property type="entry name" value="S1_domain"/>
</dbReference>
<evidence type="ECO:0000313" key="19">
    <source>
        <dbReference type="Proteomes" id="UP000662572"/>
    </source>
</evidence>
<keyword evidence="8 15" id="KW-0479">Metal-binding</keyword>
<dbReference type="InterPro" id="IPR019307">
    <property type="entry name" value="RNA-bd_AU-1/RNase_E/G"/>
</dbReference>
<keyword evidence="2 15" id="KW-1003">Cell membrane</keyword>
<feature type="region of interest" description="Disordered" evidence="16">
    <location>
        <begin position="698"/>
        <end position="805"/>
    </location>
</feature>
<feature type="compositionally biased region" description="Low complexity" evidence="16">
    <location>
        <begin position="707"/>
        <end position="722"/>
    </location>
</feature>
<feature type="compositionally biased region" description="Basic residues" evidence="16">
    <location>
        <begin position="654"/>
        <end position="665"/>
    </location>
</feature>
<dbReference type="Pfam" id="PF20833">
    <property type="entry name" value="RNase_E_G_Thio"/>
    <property type="match status" value="1"/>
</dbReference>
<dbReference type="Proteomes" id="UP000662572">
    <property type="component" value="Unassembled WGS sequence"/>
</dbReference>
<keyword evidence="9 15" id="KW-0699">rRNA-binding</keyword>
<dbReference type="PANTHER" id="PTHR30001:SF1">
    <property type="entry name" value="RIBONUCLEASE E_G-LIKE PROTEIN, CHLOROPLASTIC"/>
    <property type="match status" value="1"/>
</dbReference>
<feature type="compositionally biased region" description="Basic and acidic residues" evidence="16">
    <location>
        <begin position="583"/>
        <end position="602"/>
    </location>
</feature>
<feature type="region of interest" description="Disordered" evidence="16">
    <location>
        <begin position="97"/>
        <end position="117"/>
    </location>
</feature>
<feature type="compositionally biased region" description="Acidic residues" evidence="16">
    <location>
        <begin position="106"/>
        <end position="117"/>
    </location>
</feature>
<dbReference type="GO" id="GO:0006364">
    <property type="term" value="P:rRNA processing"/>
    <property type="evidence" value="ECO:0007669"/>
    <property type="project" value="UniProtKB-UniRule"/>
</dbReference>
<evidence type="ECO:0000256" key="9">
    <source>
        <dbReference type="ARBA" id="ARBA00022730"/>
    </source>
</evidence>
<evidence type="ECO:0000256" key="6">
    <source>
        <dbReference type="ARBA" id="ARBA00022694"/>
    </source>
</evidence>
<dbReference type="GO" id="GO:0008270">
    <property type="term" value="F:zinc ion binding"/>
    <property type="evidence" value="ECO:0007669"/>
    <property type="project" value="UniProtKB-UniRule"/>
</dbReference>
<dbReference type="InterPro" id="IPR028878">
    <property type="entry name" value="RNase_E"/>
</dbReference>
<sequence>MSKTMLIDATHSEETRVVVMNGSQVEEFDFESHSRKQLRGNIYLAKVTRVEPSLQAAFVEYGGNRHGFLAFNEIHPDYYQIPVADREKLMAELAAQAAANNHHDDDLEDEDDGDDLPDEERRLRAHLIKRYKIQEVIKRRQILLVQVVKEERGNKGAALTTYMSLAGRYCVLMPNTARGGGISRKITNSADRKRLKVVAQSLDVPQGMGLIVRTAGAKRTKQEIKRDYDYLLRVWENIRETTLKSNAPSLIYEEEDLVKRAIRDLFDKDFEHVMVEGEEGYRSARDFMRMIMPSQAKKIQLYRANAPLFARHGIEDMLQKIYSPTVPLRSGGYLVINQTEALVAIDVNSGKSTKERNIENTALKTNLEAAEEAARQMRLRDLAGLVVIDFIDMDEPKNNRAVEKKLKDALENDRARIQMGKISGFGLMEISRQRRRTGFLEGTTSPCPHCEGTGRIRSVDSSALGAMRAIDLEAMQNGAGAVIIKLPQPVALYVLNEKQGHLAKLRDEWGLKVTVEIENHLSHAEFEITRTVHADEVEFVPPVRSMPAADLLLDAADEVFEDEELDAEDEEAIAREDTDDDGAAERAQSRDDSRDGGRDGRGRGRNRRRRRKGENGNREQDGEAEADTETVEAADTEADDDSDGSDGDSDDRRNRRRRRGRRGGRRTGQENRPREPYGWVRARTPSLEEPYVWIDAFDEQQQKRVDPPASDAIAASSSVPAPETGMADSGPVASKDAPKDGARRERSRNRRNRASAPDAMDVITPVGSVEVAPRALTEPVDGSAPTSLVPEDVVSDAPVRRKRPTRSRKVAAETVADDAETISVEAELAIAPEAVAVTPDPLIAEDDVKTTRKPRARRKKTDVVAESLTETVTAPLAEAENTAPEVETPAPVEAAVSVLERPLVEVQSFEPAPSVVDPAEITTPPEKPKRGWWRK</sequence>
<dbReference type="Pfam" id="PF10150">
    <property type="entry name" value="RNase_E_G"/>
    <property type="match status" value="1"/>
</dbReference>
<reference evidence="18" key="1">
    <citation type="journal article" date="2014" name="Int. J. Syst. Evol. Microbiol.">
        <title>Complete genome sequence of Corynebacterium casei LMG S-19264T (=DSM 44701T), isolated from a smear-ripened cheese.</title>
        <authorList>
            <consortium name="US DOE Joint Genome Institute (JGI-PGF)"/>
            <person name="Walter F."/>
            <person name="Albersmeier A."/>
            <person name="Kalinowski J."/>
            <person name="Ruckert C."/>
        </authorList>
    </citation>
    <scope>NUCLEOTIDE SEQUENCE</scope>
    <source>
        <strain evidence="18">KCTC 32296</strain>
    </source>
</reference>
<dbReference type="SUPFAM" id="SSF50249">
    <property type="entry name" value="Nucleic acid-binding proteins"/>
    <property type="match status" value="1"/>
</dbReference>
<dbReference type="RefSeq" id="WP_189487741.1">
    <property type="nucleotide sequence ID" value="NZ_BMZB01000004.1"/>
</dbReference>
<comment type="catalytic activity">
    <reaction evidence="15">
        <text>Endonucleolytic cleavage of single-stranded RNA in A- and U-rich regions.</text>
        <dbReference type="EC" id="3.1.26.12"/>
    </reaction>
</comment>
<dbReference type="GO" id="GO:0000287">
    <property type="term" value="F:magnesium ion binding"/>
    <property type="evidence" value="ECO:0007669"/>
    <property type="project" value="UniProtKB-UniRule"/>
</dbReference>
<dbReference type="GO" id="GO:0008995">
    <property type="term" value="F:ribonuclease E activity"/>
    <property type="evidence" value="ECO:0007669"/>
    <property type="project" value="UniProtKB-EC"/>
</dbReference>
<comment type="similarity">
    <text evidence="1">Belongs to the RNase E/G family. RNase G subfamily.</text>
</comment>
<evidence type="ECO:0000256" key="4">
    <source>
        <dbReference type="ARBA" id="ARBA00022519"/>
    </source>
</evidence>
<evidence type="ECO:0000256" key="13">
    <source>
        <dbReference type="ARBA" id="ARBA00022884"/>
    </source>
</evidence>
<evidence type="ECO:0000256" key="12">
    <source>
        <dbReference type="ARBA" id="ARBA00022842"/>
    </source>
</evidence>
<evidence type="ECO:0000256" key="2">
    <source>
        <dbReference type="ARBA" id="ARBA00022475"/>
    </source>
</evidence>
<dbReference type="CDD" id="cd04453">
    <property type="entry name" value="S1_RNase_E"/>
    <property type="match status" value="1"/>
</dbReference>
<feature type="binding site" evidence="15">
    <location>
        <position position="447"/>
    </location>
    <ligand>
        <name>Zn(2+)</name>
        <dbReference type="ChEBI" id="CHEBI:29105"/>
        <note>ligand shared between dimeric partners</note>
    </ligand>
</feature>
<name>A0A918UXN9_9CAUL</name>
<protein>
    <recommendedName>
        <fullName evidence="15">Ribonuclease E</fullName>
        <shortName evidence="15">RNase E</shortName>
        <ecNumber evidence="15">3.1.26.12</ecNumber>
    </recommendedName>
</protein>
<evidence type="ECO:0000259" key="17">
    <source>
        <dbReference type="SMART" id="SM00316"/>
    </source>
</evidence>
<dbReference type="HAMAP" id="MF_00970">
    <property type="entry name" value="RNase_E"/>
    <property type="match status" value="1"/>
</dbReference>
<keyword evidence="12 15" id="KW-0460">Magnesium</keyword>
<dbReference type="Gene3D" id="2.40.50.140">
    <property type="entry name" value="Nucleic acid-binding proteins"/>
    <property type="match status" value="1"/>
</dbReference>
<feature type="region of interest" description="Required for zinc-mediated homotetramerization and catalytic activity" evidence="15">
    <location>
        <begin position="447"/>
        <end position="450"/>
    </location>
</feature>
<keyword evidence="4 15" id="KW-0997">Cell inner membrane</keyword>
<dbReference type="GO" id="GO:0019843">
    <property type="term" value="F:rRNA binding"/>
    <property type="evidence" value="ECO:0007669"/>
    <property type="project" value="UniProtKB-KW"/>
</dbReference>